<dbReference type="GO" id="GO:0005524">
    <property type="term" value="F:ATP binding"/>
    <property type="evidence" value="ECO:0007669"/>
    <property type="project" value="UniProtKB-KW"/>
</dbReference>
<reference evidence="5" key="1">
    <citation type="journal article" date="2014" name="Front. Microbiol.">
        <title>High frequency of phylogenetically diverse reductive dehalogenase-homologous genes in deep subseafloor sedimentary metagenomes.</title>
        <authorList>
            <person name="Kawai M."/>
            <person name="Futagami T."/>
            <person name="Toyoda A."/>
            <person name="Takaki Y."/>
            <person name="Nishi S."/>
            <person name="Hori S."/>
            <person name="Arai W."/>
            <person name="Tsubouchi T."/>
            <person name="Morono Y."/>
            <person name="Uchiyama I."/>
            <person name="Ito T."/>
            <person name="Fujiyama A."/>
            <person name="Inagaki F."/>
            <person name="Takami H."/>
        </authorList>
    </citation>
    <scope>NUCLEOTIDE SEQUENCE</scope>
    <source>
        <strain evidence="5">Expedition CK06-06</strain>
    </source>
</reference>
<dbReference type="GO" id="GO:0016874">
    <property type="term" value="F:ligase activity"/>
    <property type="evidence" value="ECO:0007669"/>
    <property type="project" value="UniProtKB-KW"/>
</dbReference>
<keyword evidence="1" id="KW-0436">Ligase</keyword>
<dbReference type="Pfam" id="PF13607">
    <property type="entry name" value="Succ_CoA_lig"/>
    <property type="match status" value="1"/>
</dbReference>
<evidence type="ECO:0000313" key="5">
    <source>
        <dbReference type="EMBL" id="GAI17935.1"/>
    </source>
</evidence>
<gene>
    <name evidence="5" type="ORF">S06H3_14186</name>
</gene>
<dbReference type="Gene3D" id="3.40.50.261">
    <property type="entry name" value="Succinyl-CoA synthetase domains"/>
    <property type="match status" value="1"/>
</dbReference>
<name>X1MTA7_9ZZZZ</name>
<evidence type="ECO:0000256" key="1">
    <source>
        <dbReference type="ARBA" id="ARBA00022598"/>
    </source>
</evidence>
<dbReference type="AlphaFoldDB" id="X1MTA7"/>
<keyword evidence="2" id="KW-0547">Nucleotide-binding</keyword>
<dbReference type="PANTHER" id="PTHR43334:SF2">
    <property type="entry name" value="ACETATE--COA LIGASE [ADP-FORMING]"/>
    <property type="match status" value="1"/>
</dbReference>
<proteinExistence type="predicted"/>
<feature type="domain" description="Succinyl-CoA synthetase-like flavodoxin" evidence="4">
    <location>
        <begin position="2"/>
        <end position="44"/>
    </location>
</feature>
<dbReference type="InterPro" id="IPR016102">
    <property type="entry name" value="Succinyl-CoA_synth-like"/>
</dbReference>
<organism evidence="5">
    <name type="scientific">marine sediment metagenome</name>
    <dbReference type="NCBI Taxonomy" id="412755"/>
    <lineage>
        <taxon>unclassified sequences</taxon>
        <taxon>metagenomes</taxon>
        <taxon>ecological metagenomes</taxon>
    </lineage>
</organism>
<dbReference type="InterPro" id="IPR051538">
    <property type="entry name" value="Acyl-CoA_Synth/Transferase"/>
</dbReference>
<keyword evidence="3" id="KW-0067">ATP-binding</keyword>
<dbReference type="PANTHER" id="PTHR43334">
    <property type="entry name" value="ACETATE--COA LIGASE [ADP-FORMING]"/>
    <property type="match status" value="1"/>
</dbReference>
<dbReference type="InterPro" id="IPR032875">
    <property type="entry name" value="Succ_CoA_lig_flav_dom"/>
</dbReference>
<sequence length="106" mass="11317">MDRATLSHTGALAGKYELYKTAFHQAGMIVVDDMTELIDTVKALAFQPAAGGDRVAIFSVQAGPGIIMADKCHELGQTGVNRINPAPKPSLQQVAHAHKTHLLRVS</sequence>
<protein>
    <recommendedName>
        <fullName evidence="4">Succinyl-CoA synthetase-like flavodoxin domain-containing protein</fullName>
    </recommendedName>
</protein>
<evidence type="ECO:0000256" key="3">
    <source>
        <dbReference type="ARBA" id="ARBA00022840"/>
    </source>
</evidence>
<accession>X1MTA7</accession>
<evidence type="ECO:0000256" key="2">
    <source>
        <dbReference type="ARBA" id="ARBA00022741"/>
    </source>
</evidence>
<comment type="caution">
    <text evidence="5">The sequence shown here is derived from an EMBL/GenBank/DDBJ whole genome shotgun (WGS) entry which is preliminary data.</text>
</comment>
<dbReference type="SUPFAM" id="SSF52210">
    <property type="entry name" value="Succinyl-CoA synthetase domains"/>
    <property type="match status" value="1"/>
</dbReference>
<evidence type="ECO:0000259" key="4">
    <source>
        <dbReference type="Pfam" id="PF13607"/>
    </source>
</evidence>
<dbReference type="EMBL" id="BARV01006933">
    <property type="protein sequence ID" value="GAI17935.1"/>
    <property type="molecule type" value="Genomic_DNA"/>
</dbReference>